<reference evidence="1 2" key="1">
    <citation type="submission" date="2018-04" db="EMBL/GenBank/DDBJ databases">
        <title>Novel Campyloabacter and Helicobacter Species and Strains.</title>
        <authorList>
            <person name="Mannion A.J."/>
            <person name="Shen Z."/>
            <person name="Fox J.G."/>
        </authorList>
    </citation>
    <scope>NUCLEOTIDE SEQUENCE [LARGE SCALE GENOMIC DNA]</scope>
    <source>
        <strain evidence="1 2">MIT 99-5101</strain>
    </source>
</reference>
<dbReference type="EMBL" id="NXLS01000002">
    <property type="protein sequence ID" value="RDU63796.1"/>
    <property type="molecule type" value="Genomic_DNA"/>
</dbReference>
<gene>
    <name evidence="1" type="ORF">CQA43_02950</name>
</gene>
<sequence>MDFFTDCEVAPIFLAQSDTTAGFLCADFVKLNAIKGRLKSQNTLLTLDSFCKLKNLVRIPEKYKNRVRRSTKNTFIYSGKHALSREGSENTKLAIRVIKPHRLQETSHADFLRFFPFLYSSSANAHHQMFHLDFALQKADMVILDKRGLAESQPSKIYKISNFNLKCIR</sequence>
<evidence type="ECO:0000313" key="2">
    <source>
        <dbReference type="Proteomes" id="UP000256650"/>
    </source>
</evidence>
<dbReference type="Proteomes" id="UP000256650">
    <property type="component" value="Unassembled WGS sequence"/>
</dbReference>
<dbReference type="RefSeq" id="WP_115551121.1">
    <property type="nucleotide sequence ID" value="NZ_CAOPYK010000007.1"/>
</dbReference>
<protein>
    <recommendedName>
        <fullName evidence="3">Sua5 YciO YrdC YwlC family protein</fullName>
    </recommendedName>
</protein>
<dbReference type="GeneID" id="82535241"/>
<proteinExistence type="predicted"/>
<name>A0A3D8IFW4_9HELI</name>
<dbReference type="AlphaFoldDB" id="A0A3D8IFW4"/>
<keyword evidence="2" id="KW-1185">Reference proteome</keyword>
<comment type="caution">
    <text evidence="1">The sequence shown here is derived from an EMBL/GenBank/DDBJ whole genome shotgun (WGS) entry which is preliminary data.</text>
</comment>
<evidence type="ECO:0008006" key="3">
    <source>
        <dbReference type="Google" id="ProtNLM"/>
    </source>
</evidence>
<evidence type="ECO:0000313" key="1">
    <source>
        <dbReference type="EMBL" id="RDU63796.1"/>
    </source>
</evidence>
<dbReference type="Gene3D" id="3.90.870.10">
    <property type="entry name" value="DHBP synthase"/>
    <property type="match status" value="1"/>
</dbReference>
<accession>A0A3D8IFW4</accession>
<organism evidence="1 2">
    <name type="scientific">Helicobacter ganmani</name>
    <dbReference type="NCBI Taxonomy" id="60246"/>
    <lineage>
        <taxon>Bacteria</taxon>
        <taxon>Pseudomonadati</taxon>
        <taxon>Campylobacterota</taxon>
        <taxon>Epsilonproteobacteria</taxon>
        <taxon>Campylobacterales</taxon>
        <taxon>Helicobacteraceae</taxon>
        <taxon>Helicobacter</taxon>
    </lineage>
</organism>
<dbReference type="InterPro" id="IPR017945">
    <property type="entry name" value="DHBP_synth_RibB-like_a/b_dom"/>
</dbReference>
<dbReference type="SUPFAM" id="SSF55821">
    <property type="entry name" value="YrdC/RibB"/>
    <property type="match status" value="1"/>
</dbReference>
<dbReference type="OrthoDB" id="5339525at2"/>